<dbReference type="InParanoid" id="D3B859"/>
<comment type="caution">
    <text evidence="2">The sequence shown here is derived from an EMBL/GenBank/DDBJ whole genome shotgun (WGS) entry which is preliminary data.</text>
</comment>
<feature type="compositionally biased region" description="Low complexity" evidence="1">
    <location>
        <begin position="502"/>
        <end position="522"/>
    </location>
</feature>
<proteinExistence type="predicted"/>
<dbReference type="AlphaFoldDB" id="D3B859"/>
<gene>
    <name evidence="2" type="ORF">PPL_04650</name>
</gene>
<dbReference type="GO" id="GO:0000981">
    <property type="term" value="F:DNA-binding transcription factor activity, RNA polymerase II-specific"/>
    <property type="evidence" value="ECO:0007669"/>
    <property type="project" value="TreeGrafter"/>
</dbReference>
<dbReference type="EMBL" id="ADBJ01000020">
    <property type="protein sequence ID" value="EFA82227.1"/>
    <property type="molecule type" value="Genomic_DNA"/>
</dbReference>
<evidence type="ECO:0000256" key="1">
    <source>
        <dbReference type="SAM" id="MobiDB-lite"/>
    </source>
</evidence>
<reference evidence="2 3" key="1">
    <citation type="journal article" date="2011" name="Genome Res.">
        <title>Phylogeny-wide analysis of social amoeba genomes highlights ancient origins for complex intercellular communication.</title>
        <authorList>
            <person name="Heidel A.J."/>
            <person name="Lawal H.M."/>
            <person name="Felder M."/>
            <person name="Schilde C."/>
            <person name="Helps N.R."/>
            <person name="Tunggal B."/>
            <person name="Rivero F."/>
            <person name="John U."/>
            <person name="Schleicher M."/>
            <person name="Eichinger L."/>
            <person name="Platzer M."/>
            <person name="Noegel A.A."/>
            <person name="Schaap P."/>
            <person name="Gloeckner G."/>
        </authorList>
    </citation>
    <scope>NUCLEOTIDE SEQUENCE [LARGE SCALE GENOMIC DNA]</scope>
    <source>
        <strain evidence="3">ATCC 26659 / Pp 5 / PN500</strain>
    </source>
</reference>
<dbReference type="GeneID" id="31360137"/>
<name>D3B859_HETP5</name>
<evidence type="ECO:0000313" key="2">
    <source>
        <dbReference type="EMBL" id="EFA82227.1"/>
    </source>
</evidence>
<organism evidence="2 3">
    <name type="scientific">Heterostelium pallidum (strain ATCC 26659 / Pp 5 / PN500)</name>
    <name type="common">Cellular slime mold</name>
    <name type="synonym">Polysphondylium pallidum</name>
    <dbReference type="NCBI Taxonomy" id="670386"/>
    <lineage>
        <taxon>Eukaryota</taxon>
        <taxon>Amoebozoa</taxon>
        <taxon>Evosea</taxon>
        <taxon>Eumycetozoa</taxon>
        <taxon>Dictyostelia</taxon>
        <taxon>Acytosteliales</taxon>
        <taxon>Acytosteliaceae</taxon>
        <taxon>Heterostelium</taxon>
    </lineage>
</organism>
<evidence type="ECO:0000313" key="3">
    <source>
        <dbReference type="Proteomes" id="UP000001396"/>
    </source>
</evidence>
<keyword evidence="3" id="KW-1185">Reference proteome</keyword>
<protein>
    <submittedName>
        <fullName evidence="2">Uncharacterized protein</fullName>
    </submittedName>
</protein>
<dbReference type="GO" id="GO:0000987">
    <property type="term" value="F:cis-regulatory region sequence-specific DNA binding"/>
    <property type="evidence" value="ECO:0007669"/>
    <property type="project" value="TreeGrafter"/>
</dbReference>
<dbReference type="GO" id="GO:0042594">
    <property type="term" value="P:response to starvation"/>
    <property type="evidence" value="ECO:0007669"/>
    <property type="project" value="TreeGrafter"/>
</dbReference>
<sequence length="909" mass="105699">MNRLLSFKSIYRNNNNNNNVYTFAFKRYFLSSSSDFDSITRFSNENNNKSNRNNNNDHNIVKSKELSKEFKGKFNNKRKSKQHVQALYHLVKAPDQNIQWKSNIVEFIDSLRSLNQIDELAANVNHVNWKSVQPEVREVVANKLREVLEKLLDLESSSSSFPSKTGRVFRSGPHHLHQHQQQQQRNIQHLSSNEENINAIATSLVSLYLVGGFKEEAEEIVRLSPSLDIYVLMLLERLRTSGPAAALRYYTTTPPLSNFEKSPKFAEFMHDLKSNHWTLNTYYLGLQQFLSNTYSQLIHSQSFDKILSHYSSDQLSAFIVLVELFKQQVVSQKQQDEKQQQQQIQHYNDLINNIEISIDTQLQPSVVSNVLSSVVLHFLHLDRYELALKWFARRVRYSLTPDSDSIFHFIHYHESRKSNTDRKLLAYWDSMRFDYGFLKKLDSQARLDYNRRFIYYLQQGVKMTKQTSSSSSSIQQQELSLPREPTDSELELDKELASSGTNNNNNDNDKSSSSNNNNNNNNNNIRFDNICRVVYNCIKQSPDNIPSGTRLLEALCLLRELRPSYFLHFQSGLPKSIRPLAFHSNDYSKLKTYLSETIKYLDNNDPLMYSGNTMILNYLVVGIAQCKQFDLLLSLLTKMVSQNTLLFDWAIESSFSALIANNLYPEQLVSQMEPIYMQGGAFTSIQNCKLNSYINKLEQQMIHISNDDDNNNNNLNTSIESIIKYTSKIHQPNLLTHSIVLKLSQLILQQSQQQEQQSNNTEKMMQHLFKYLPSGTFQMRHISIIECLLDIADRDEKKRDDIRVMLKSHIDRYYESYLEKENLDLLLVFALSKAIEDPHKMVAIFKVLPVAKGYQRELIETIKRHNQTVQDAALHKRLSQKDIFYFSHNPKTTLTEEASSFINHKILNK</sequence>
<dbReference type="PANTHER" id="PTHR14596">
    <property type="entry name" value="ZINC FINGER PROTEIN"/>
    <property type="match status" value="1"/>
</dbReference>
<accession>D3B859</accession>
<dbReference type="GO" id="GO:0005634">
    <property type="term" value="C:nucleus"/>
    <property type="evidence" value="ECO:0007669"/>
    <property type="project" value="TreeGrafter"/>
</dbReference>
<dbReference type="RefSeq" id="XP_020434344.1">
    <property type="nucleotide sequence ID" value="XM_020575549.1"/>
</dbReference>
<feature type="region of interest" description="Disordered" evidence="1">
    <location>
        <begin position="466"/>
        <end position="522"/>
    </location>
</feature>
<dbReference type="PANTHER" id="PTHR14596:SF72">
    <property type="entry name" value="ZINC FINGER PROTEIN MSN2-RELATED"/>
    <property type="match status" value="1"/>
</dbReference>
<dbReference type="Proteomes" id="UP000001396">
    <property type="component" value="Unassembled WGS sequence"/>
</dbReference>